<gene>
    <name evidence="1" type="ORF">SAMN04487910_4651</name>
</gene>
<dbReference type="AlphaFoldDB" id="A0A1H7X807"/>
<organism evidence="1 2">
    <name type="scientific">Aquimarina amphilecti</name>
    <dbReference type="NCBI Taxonomy" id="1038014"/>
    <lineage>
        <taxon>Bacteria</taxon>
        <taxon>Pseudomonadati</taxon>
        <taxon>Bacteroidota</taxon>
        <taxon>Flavobacteriia</taxon>
        <taxon>Flavobacteriales</taxon>
        <taxon>Flavobacteriaceae</taxon>
        <taxon>Aquimarina</taxon>
    </lineage>
</organism>
<evidence type="ECO:0000313" key="2">
    <source>
        <dbReference type="Proteomes" id="UP000198521"/>
    </source>
</evidence>
<dbReference type="EMBL" id="FOAB01000013">
    <property type="protein sequence ID" value="SEM29268.1"/>
    <property type="molecule type" value="Genomic_DNA"/>
</dbReference>
<protein>
    <submittedName>
        <fullName evidence="1">Uncharacterized protein</fullName>
    </submittedName>
</protein>
<proteinExistence type="predicted"/>
<accession>A0A1H7X807</accession>
<dbReference type="Proteomes" id="UP000198521">
    <property type="component" value="Unassembled WGS sequence"/>
</dbReference>
<dbReference type="STRING" id="1038014.SAMN04487910_4651"/>
<sequence length="242" mass="28041">MKLKLYLNRVMFLFLMLLLFFISNSMKNITGPSSVESRIIPISINTKGEILCKTRFTKNEMGAYSPMKIQYGFCIITKDTIIEFKTKVIEPTPEDSYYEQKNYWDTIFKSETNEQQLTEINKVVLKNKYNFSFMDINTFKTNKILSISDFEKTKNTSLNNNRQKGLLGAHSKAYFSDRKIHVLYEFNNIFILDNNNDFDKNELALGADFDYHNSLNIQADSNSNNISLGFDISEVTGILVIK</sequence>
<keyword evidence="2" id="KW-1185">Reference proteome</keyword>
<name>A0A1H7X807_AQUAM</name>
<evidence type="ECO:0000313" key="1">
    <source>
        <dbReference type="EMBL" id="SEM29268.1"/>
    </source>
</evidence>
<reference evidence="1 2" key="1">
    <citation type="submission" date="2016-10" db="EMBL/GenBank/DDBJ databases">
        <authorList>
            <person name="de Groot N.N."/>
        </authorList>
    </citation>
    <scope>NUCLEOTIDE SEQUENCE [LARGE SCALE GENOMIC DNA]</scope>
    <source>
        <strain evidence="1 2">DSM 25232</strain>
    </source>
</reference>